<gene>
    <name evidence="1" type="ORF">B0T25DRAFT_54540</name>
</gene>
<proteinExistence type="predicted"/>
<organism evidence="1 2">
    <name type="scientific">Lasiosphaeria hispida</name>
    <dbReference type="NCBI Taxonomy" id="260671"/>
    <lineage>
        <taxon>Eukaryota</taxon>
        <taxon>Fungi</taxon>
        <taxon>Dikarya</taxon>
        <taxon>Ascomycota</taxon>
        <taxon>Pezizomycotina</taxon>
        <taxon>Sordariomycetes</taxon>
        <taxon>Sordariomycetidae</taxon>
        <taxon>Sordariales</taxon>
        <taxon>Lasiosphaeriaceae</taxon>
        <taxon>Lasiosphaeria</taxon>
    </lineage>
</organism>
<evidence type="ECO:0000313" key="1">
    <source>
        <dbReference type="EMBL" id="KAK3363845.1"/>
    </source>
</evidence>
<dbReference type="EMBL" id="JAUIQD010000001">
    <property type="protein sequence ID" value="KAK3363845.1"/>
    <property type="molecule type" value="Genomic_DNA"/>
</dbReference>
<protein>
    <submittedName>
        <fullName evidence="1">Uncharacterized protein</fullName>
    </submittedName>
</protein>
<name>A0AAJ0HVV1_9PEZI</name>
<accession>A0AAJ0HVV1</accession>
<keyword evidence="2" id="KW-1185">Reference proteome</keyword>
<comment type="caution">
    <text evidence="1">The sequence shown here is derived from an EMBL/GenBank/DDBJ whole genome shotgun (WGS) entry which is preliminary data.</text>
</comment>
<reference evidence="1" key="2">
    <citation type="submission" date="2023-06" db="EMBL/GenBank/DDBJ databases">
        <authorList>
            <consortium name="Lawrence Berkeley National Laboratory"/>
            <person name="Haridas S."/>
            <person name="Hensen N."/>
            <person name="Bonometti L."/>
            <person name="Westerberg I."/>
            <person name="Brannstrom I.O."/>
            <person name="Guillou S."/>
            <person name="Cros-Aarteil S."/>
            <person name="Calhoun S."/>
            <person name="Kuo A."/>
            <person name="Mondo S."/>
            <person name="Pangilinan J."/>
            <person name="Riley R."/>
            <person name="Labutti K."/>
            <person name="Andreopoulos B."/>
            <person name="Lipzen A."/>
            <person name="Chen C."/>
            <person name="Yanf M."/>
            <person name="Daum C."/>
            <person name="Ng V."/>
            <person name="Clum A."/>
            <person name="Steindorff A."/>
            <person name="Ohm R."/>
            <person name="Martin F."/>
            <person name="Silar P."/>
            <person name="Natvig D."/>
            <person name="Lalanne C."/>
            <person name="Gautier V."/>
            <person name="Ament-Velasquez S.L."/>
            <person name="Kruys A."/>
            <person name="Hutchinson M.I."/>
            <person name="Powell A.J."/>
            <person name="Barry K."/>
            <person name="Miller A.N."/>
            <person name="Grigoriev I.V."/>
            <person name="Debuchy R."/>
            <person name="Gladieux P."/>
            <person name="Thoren M.H."/>
            <person name="Johannesson H."/>
        </authorList>
    </citation>
    <scope>NUCLEOTIDE SEQUENCE</scope>
    <source>
        <strain evidence="1">CBS 955.72</strain>
    </source>
</reference>
<reference evidence="1" key="1">
    <citation type="journal article" date="2023" name="Mol. Phylogenet. Evol.">
        <title>Genome-scale phylogeny and comparative genomics of the fungal order Sordariales.</title>
        <authorList>
            <person name="Hensen N."/>
            <person name="Bonometti L."/>
            <person name="Westerberg I."/>
            <person name="Brannstrom I.O."/>
            <person name="Guillou S."/>
            <person name="Cros-Aarteil S."/>
            <person name="Calhoun S."/>
            <person name="Haridas S."/>
            <person name="Kuo A."/>
            <person name="Mondo S."/>
            <person name="Pangilinan J."/>
            <person name="Riley R."/>
            <person name="LaButti K."/>
            <person name="Andreopoulos B."/>
            <person name="Lipzen A."/>
            <person name="Chen C."/>
            <person name="Yan M."/>
            <person name="Daum C."/>
            <person name="Ng V."/>
            <person name="Clum A."/>
            <person name="Steindorff A."/>
            <person name="Ohm R.A."/>
            <person name="Martin F."/>
            <person name="Silar P."/>
            <person name="Natvig D.O."/>
            <person name="Lalanne C."/>
            <person name="Gautier V."/>
            <person name="Ament-Velasquez S.L."/>
            <person name="Kruys A."/>
            <person name="Hutchinson M.I."/>
            <person name="Powell A.J."/>
            <person name="Barry K."/>
            <person name="Miller A.N."/>
            <person name="Grigoriev I.V."/>
            <person name="Debuchy R."/>
            <person name="Gladieux P."/>
            <person name="Hiltunen Thoren M."/>
            <person name="Johannesson H."/>
        </authorList>
    </citation>
    <scope>NUCLEOTIDE SEQUENCE</scope>
    <source>
        <strain evidence="1">CBS 955.72</strain>
    </source>
</reference>
<dbReference type="Proteomes" id="UP001275084">
    <property type="component" value="Unassembled WGS sequence"/>
</dbReference>
<evidence type="ECO:0000313" key="2">
    <source>
        <dbReference type="Proteomes" id="UP001275084"/>
    </source>
</evidence>
<dbReference type="AlphaFoldDB" id="A0AAJ0HVV1"/>
<sequence length="131" mass="14494">MHPMMPALLLSCSRGLMVWCRKTLHRATFWLASIMKVLHLKSILALRPDAMAMSMRSTTLAGCLIQYSGQESIGTRRNPRPECGCCDSRMALMFGCRGWMTGTGPARITCTARTGATPPPLVSRHRSRISI</sequence>